<feature type="compositionally biased region" description="Basic and acidic residues" evidence="1">
    <location>
        <begin position="1"/>
        <end position="10"/>
    </location>
</feature>
<feature type="region of interest" description="Disordered" evidence="1">
    <location>
        <begin position="143"/>
        <end position="224"/>
    </location>
</feature>
<accession>A0A1Q9C9Y1</accession>
<dbReference type="AlphaFoldDB" id="A0A1Q9C9Y1"/>
<feature type="compositionally biased region" description="Basic residues" evidence="1">
    <location>
        <begin position="171"/>
        <end position="183"/>
    </location>
</feature>
<sequence length="224" mass="24758">MARGLHKSEEDAFGEDDGEDVSVNDKAHVSRSKDKPSRRRDSVTSATLGFDDSDDFCAPTSLQASEQAILTLRRCVLKYRITSAGPIDPYVQELLGPAKARAVLADEKRLKLLMDSVDADPRHEEAGQKARGLFRKVHAAMKLKKHEEEPVEEARQVDDLAVLPPDDPNKRTKRNSRRESRRRSSQEAAKVAGAPKSPKKTRRASAAGQDKVELPAVSSPKKRA</sequence>
<evidence type="ECO:0000313" key="3">
    <source>
        <dbReference type="Proteomes" id="UP000186817"/>
    </source>
</evidence>
<feature type="compositionally biased region" description="Acidic residues" evidence="1">
    <location>
        <begin position="11"/>
        <end position="22"/>
    </location>
</feature>
<dbReference type="Proteomes" id="UP000186817">
    <property type="component" value="Unassembled WGS sequence"/>
</dbReference>
<comment type="caution">
    <text evidence="2">The sequence shown here is derived from an EMBL/GenBank/DDBJ whole genome shotgun (WGS) entry which is preliminary data.</text>
</comment>
<evidence type="ECO:0000313" key="2">
    <source>
        <dbReference type="EMBL" id="OLP79742.1"/>
    </source>
</evidence>
<keyword evidence="3" id="KW-1185">Reference proteome</keyword>
<protein>
    <submittedName>
        <fullName evidence="2">Uncharacterized protein</fullName>
    </submittedName>
</protein>
<dbReference type="OrthoDB" id="10342576at2759"/>
<feature type="compositionally biased region" description="Basic and acidic residues" evidence="1">
    <location>
        <begin position="145"/>
        <end position="158"/>
    </location>
</feature>
<proteinExistence type="predicted"/>
<feature type="region of interest" description="Disordered" evidence="1">
    <location>
        <begin position="1"/>
        <end position="55"/>
    </location>
</feature>
<organism evidence="2 3">
    <name type="scientific">Symbiodinium microadriaticum</name>
    <name type="common">Dinoflagellate</name>
    <name type="synonym">Zooxanthella microadriatica</name>
    <dbReference type="NCBI Taxonomy" id="2951"/>
    <lineage>
        <taxon>Eukaryota</taxon>
        <taxon>Sar</taxon>
        <taxon>Alveolata</taxon>
        <taxon>Dinophyceae</taxon>
        <taxon>Suessiales</taxon>
        <taxon>Symbiodiniaceae</taxon>
        <taxon>Symbiodinium</taxon>
    </lineage>
</organism>
<gene>
    <name evidence="2" type="ORF">AK812_SmicGene39934</name>
</gene>
<reference evidence="2 3" key="1">
    <citation type="submission" date="2016-02" db="EMBL/GenBank/DDBJ databases">
        <title>Genome analysis of coral dinoflagellate symbionts highlights evolutionary adaptations to a symbiotic lifestyle.</title>
        <authorList>
            <person name="Aranda M."/>
            <person name="Li Y."/>
            <person name="Liew Y.J."/>
            <person name="Baumgarten S."/>
            <person name="Simakov O."/>
            <person name="Wilson M."/>
            <person name="Piel J."/>
            <person name="Ashoor H."/>
            <person name="Bougouffa S."/>
            <person name="Bajic V.B."/>
            <person name="Ryu T."/>
            <person name="Ravasi T."/>
            <person name="Bayer T."/>
            <person name="Micklem G."/>
            <person name="Kim H."/>
            <person name="Bhak J."/>
            <person name="Lajeunesse T.C."/>
            <person name="Voolstra C.R."/>
        </authorList>
    </citation>
    <scope>NUCLEOTIDE SEQUENCE [LARGE SCALE GENOMIC DNA]</scope>
    <source>
        <strain evidence="2 3">CCMP2467</strain>
    </source>
</reference>
<evidence type="ECO:0000256" key="1">
    <source>
        <dbReference type="SAM" id="MobiDB-lite"/>
    </source>
</evidence>
<name>A0A1Q9C9Y1_SYMMI</name>
<feature type="compositionally biased region" description="Basic and acidic residues" evidence="1">
    <location>
        <begin position="23"/>
        <end position="42"/>
    </location>
</feature>
<dbReference type="EMBL" id="LSRX01001451">
    <property type="protein sequence ID" value="OLP79742.1"/>
    <property type="molecule type" value="Genomic_DNA"/>
</dbReference>